<evidence type="ECO:0000313" key="2">
    <source>
        <dbReference type="Proteomes" id="UP000095282"/>
    </source>
</evidence>
<name>A0A1I7UU77_9PELO</name>
<evidence type="ECO:0000256" key="1">
    <source>
        <dbReference type="SAM" id="Coils"/>
    </source>
</evidence>
<evidence type="ECO:0000313" key="3">
    <source>
        <dbReference type="WBParaSite" id="Csp11.Scaffold630.g19389.t1"/>
    </source>
</evidence>
<reference evidence="3" key="1">
    <citation type="submission" date="2016-11" db="UniProtKB">
        <authorList>
            <consortium name="WormBaseParasite"/>
        </authorList>
    </citation>
    <scope>IDENTIFICATION</scope>
</reference>
<dbReference type="Proteomes" id="UP000095282">
    <property type="component" value="Unplaced"/>
</dbReference>
<accession>A0A1I7UU77</accession>
<dbReference type="STRING" id="1561998.A0A1I7UU77"/>
<dbReference type="WBParaSite" id="Csp11.Scaffold630.g19389.t1">
    <property type="protein sequence ID" value="Csp11.Scaffold630.g19389.t1"/>
    <property type="gene ID" value="Csp11.Scaffold630.g19389"/>
</dbReference>
<proteinExistence type="predicted"/>
<sequence length="652" mass="75383">MSEIRFQLGDIGQRTKEELLEWELSNGNVSSMELMEKVLSGRSLDAHLFDEYVKMDISNGIEELNELADEWKRAKELNVKEEDRKKILDALDGLKVMNGSKLEKELEEKTYDFIKQMSKTEVSLDSFNALPDKLLRAFDLIKSILEKYPKENYATQAQRDAISNDFVSTKNASIDPRKNLEEAIQLIKTAEDQTKKFDISVLKGLENEMKPIEELRDKTMEEVKSLAEKLEDTVSKMKGVGTQKEVLEEYKSIESASEFLQKVSKFSYSVNRVVRQFHTMKIRWTPLTDHFNALQLPSGNLSALLGSLRRCPSFPIDYQKRINDTLSEQLKEILELHSRIVEFLDKLKGHNYPELLEKFNNAVFCTNMEACMKPFYDFDWSVFDNIQDDLEPTEKDGEVTKIGNSVGRYKYLAKNIFSNLDETVKYLQEDLWEAEYHLECLSELVSEARSLIELPPKVWDFDPKPTRHLVETVLGIKRIHRMMVELNEWKFEKKMESFGLNEQDVNAIQEGIEVVEQLGDIDGLLEEMNELSGLNGSEVEEEWQTVRTALIQLNSELSDHLPPIDTNLTHLRSAISVIQLPSDLPIQLIIDWVNENLKGVVRSEYENTLQRLIHLDFANYSKKLDEMSHAIDKWSGKMGPDKEEEEEDCLVV</sequence>
<keyword evidence="2" id="KW-1185">Reference proteome</keyword>
<protein>
    <submittedName>
        <fullName evidence="3">DHC_N2 domain-containing protein</fullName>
    </submittedName>
</protein>
<keyword evidence="1" id="KW-0175">Coiled coil</keyword>
<dbReference type="AlphaFoldDB" id="A0A1I7UU77"/>
<organism evidence="2 3">
    <name type="scientific">Caenorhabditis tropicalis</name>
    <dbReference type="NCBI Taxonomy" id="1561998"/>
    <lineage>
        <taxon>Eukaryota</taxon>
        <taxon>Metazoa</taxon>
        <taxon>Ecdysozoa</taxon>
        <taxon>Nematoda</taxon>
        <taxon>Chromadorea</taxon>
        <taxon>Rhabditida</taxon>
        <taxon>Rhabditina</taxon>
        <taxon>Rhabditomorpha</taxon>
        <taxon>Rhabditoidea</taxon>
        <taxon>Rhabditidae</taxon>
        <taxon>Peloderinae</taxon>
        <taxon>Caenorhabditis</taxon>
    </lineage>
</organism>
<dbReference type="eggNOG" id="ENOG502TIBC">
    <property type="taxonomic scope" value="Eukaryota"/>
</dbReference>
<feature type="coiled-coil region" evidence="1">
    <location>
        <begin position="202"/>
        <end position="240"/>
    </location>
</feature>